<comment type="caution">
    <text evidence="1">The sequence shown here is derived from an EMBL/GenBank/DDBJ whole genome shotgun (WGS) entry which is preliminary data.</text>
</comment>
<dbReference type="OrthoDB" id="5526311at2"/>
<gene>
    <name evidence="1" type="ORF">FZ040_02665</name>
</gene>
<dbReference type="Proteomes" id="UP000323646">
    <property type="component" value="Unassembled WGS sequence"/>
</dbReference>
<dbReference type="EMBL" id="VTOY01000001">
    <property type="protein sequence ID" value="TYZ24958.1"/>
    <property type="molecule type" value="Genomic_DNA"/>
</dbReference>
<name>A0A5D6WDP9_9FIRM</name>
<evidence type="ECO:0000313" key="1">
    <source>
        <dbReference type="EMBL" id="TYZ24958.1"/>
    </source>
</evidence>
<keyword evidence="2" id="KW-1185">Reference proteome</keyword>
<protein>
    <submittedName>
        <fullName evidence="1">Uncharacterized protein</fullName>
    </submittedName>
</protein>
<proteinExistence type="predicted"/>
<organism evidence="1 2">
    <name type="scientific">Selenomonas ruminis</name>
    <dbReference type="NCBI Taxonomy" id="2593411"/>
    <lineage>
        <taxon>Bacteria</taxon>
        <taxon>Bacillati</taxon>
        <taxon>Bacillota</taxon>
        <taxon>Negativicutes</taxon>
        <taxon>Selenomonadales</taxon>
        <taxon>Selenomonadaceae</taxon>
        <taxon>Selenomonas</taxon>
    </lineage>
</organism>
<sequence>MRRLLKFKTVTTDKGIAHDFVWEEVGEKGLEKQTLHSTDYARPELDASLDELRFHLVRMCELAMDSDWISMHSRVHEIQFKYPKEEGDTSFTIKGTVFLKNSYNALKLNLPWWPFDNEEAECEGTVEQALNAVTEECWRFIDGDRAQQKLFSNEEATKHASEE</sequence>
<evidence type="ECO:0000313" key="2">
    <source>
        <dbReference type="Proteomes" id="UP000323646"/>
    </source>
</evidence>
<dbReference type="AlphaFoldDB" id="A0A5D6WDP9"/>
<reference evidence="1 2" key="1">
    <citation type="submission" date="2019-08" db="EMBL/GenBank/DDBJ databases">
        <title>Selenomonas sp. mPRGC5 and Selenomonas sp. mPRGC8 isolated from ruminal fluid of dairy goat (Capra hircus).</title>
        <authorList>
            <person name="Poothong S."/>
            <person name="Nuengjamnong C."/>
            <person name="Tanasupawat S."/>
        </authorList>
    </citation>
    <scope>NUCLEOTIDE SEQUENCE [LARGE SCALE GENOMIC DNA]</scope>
    <source>
        <strain evidence="2">mPRGC5</strain>
    </source>
</reference>
<dbReference type="RefSeq" id="WP_149170577.1">
    <property type="nucleotide sequence ID" value="NZ_VTOY01000001.1"/>
</dbReference>
<accession>A0A5D6WDP9</accession>